<dbReference type="AlphaFoldDB" id="A0A914D487"/>
<dbReference type="GO" id="GO:0008903">
    <property type="term" value="F:hydroxypyruvate isomerase activity"/>
    <property type="evidence" value="ECO:0007669"/>
    <property type="project" value="UniProtKB-EC"/>
</dbReference>
<dbReference type="FunFam" id="3.20.20.150:FF:000007">
    <property type="entry name" value="Hydroxypyruvate isomerase"/>
    <property type="match status" value="1"/>
</dbReference>
<evidence type="ECO:0000256" key="1">
    <source>
        <dbReference type="ARBA" id="ARBA00000476"/>
    </source>
</evidence>
<evidence type="ECO:0000256" key="3">
    <source>
        <dbReference type="ARBA" id="ARBA00005962"/>
    </source>
</evidence>
<dbReference type="PANTHER" id="PTHR43489">
    <property type="entry name" value="ISOMERASE"/>
    <property type="match status" value="1"/>
</dbReference>
<dbReference type="PIRSF" id="PIRSF006241">
    <property type="entry name" value="HyI"/>
    <property type="match status" value="1"/>
</dbReference>
<dbReference type="Gene3D" id="3.20.20.150">
    <property type="entry name" value="Divalent-metal-dependent TIM barrel enzymes"/>
    <property type="match status" value="1"/>
</dbReference>
<reference evidence="11" key="1">
    <citation type="submission" date="2022-11" db="UniProtKB">
        <authorList>
            <consortium name="WormBaseParasite"/>
        </authorList>
    </citation>
    <scope>IDENTIFICATION</scope>
</reference>
<protein>
    <recommendedName>
        <fullName evidence="5 7">Putative hydroxypyruvate isomerase</fullName>
        <ecNumber evidence="4 7">5.3.1.22</ecNumber>
    </recommendedName>
</protein>
<dbReference type="InterPro" id="IPR036237">
    <property type="entry name" value="Xyl_isomerase-like_sf"/>
</dbReference>
<keyword evidence="6 7" id="KW-0413">Isomerase</keyword>
<evidence type="ECO:0000256" key="4">
    <source>
        <dbReference type="ARBA" id="ARBA00012570"/>
    </source>
</evidence>
<sequence>MRVAASLYTMFTDVPLVERYQKAAKLGFKLVECPFPYTVDAEVLKKEADKYGLKHVFINAPPGDFAGGERGFGSLASEKERFIKSIDLAIHYANVLECKRIHVMAGINRVHDQKSYNTFVENIRYASEKLAKDGIECSIEPINNHTIPGYYLNSMELAVQVLEEVNAPNLKIDYDVFHLQLIQGQLTHLLKKHASIIGHIQVAQVPNRDEPDADGEIDYAYVMDLLKQTNPNWIVGGEYVNTTDDRTGDWVKKFGLEF</sequence>
<dbReference type="PANTHER" id="PTHR43489:SF6">
    <property type="entry name" value="HYDROXYPYRUVATE ISOMERASE-RELATED"/>
    <property type="match status" value="1"/>
</dbReference>
<dbReference type="InterPro" id="IPR026040">
    <property type="entry name" value="HyI-like"/>
</dbReference>
<dbReference type="SUPFAM" id="SSF51658">
    <property type="entry name" value="Xylose isomerase-like"/>
    <property type="match status" value="1"/>
</dbReference>
<dbReference type="GO" id="GO:0046487">
    <property type="term" value="P:glyoxylate metabolic process"/>
    <property type="evidence" value="ECO:0007669"/>
    <property type="project" value="TreeGrafter"/>
</dbReference>
<feature type="domain" description="Xylose isomerase-like TIM barrel" evidence="9">
    <location>
        <begin position="21"/>
        <end position="243"/>
    </location>
</feature>
<evidence type="ECO:0000256" key="8">
    <source>
        <dbReference type="PIRSR" id="PIRSR006241-50"/>
    </source>
</evidence>
<proteinExistence type="inferred from homology"/>
<name>A0A914D487_9BILA</name>
<feature type="active site" description="Proton donor/acceptor" evidence="8">
    <location>
        <position position="238"/>
    </location>
</feature>
<comment type="function">
    <text evidence="2 7">Catalyzes the reversible isomerization between hydroxypyruvate and 2-hydroxy-3-oxopropanoate (also termed tartronate semialdehyde).</text>
</comment>
<evidence type="ECO:0000256" key="6">
    <source>
        <dbReference type="ARBA" id="ARBA00023235"/>
    </source>
</evidence>
<feature type="active site" description="Proton donor/acceptor" evidence="8">
    <location>
        <position position="140"/>
    </location>
</feature>
<evidence type="ECO:0000256" key="7">
    <source>
        <dbReference type="PIRNR" id="PIRNR006241"/>
    </source>
</evidence>
<accession>A0A914D487</accession>
<evidence type="ECO:0000256" key="2">
    <source>
        <dbReference type="ARBA" id="ARBA00002968"/>
    </source>
</evidence>
<dbReference type="EC" id="5.3.1.22" evidence="4 7"/>
<comment type="catalytic activity">
    <reaction evidence="1 7">
        <text>3-hydroxypyruvate = 2-hydroxy-3-oxopropanoate</text>
        <dbReference type="Rhea" id="RHEA:11952"/>
        <dbReference type="ChEBI" id="CHEBI:17180"/>
        <dbReference type="ChEBI" id="CHEBI:57978"/>
        <dbReference type="EC" id="5.3.1.22"/>
    </reaction>
</comment>
<evidence type="ECO:0000256" key="5">
    <source>
        <dbReference type="ARBA" id="ARBA00017985"/>
    </source>
</evidence>
<evidence type="ECO:0000313" key="10">
    <source>
        <dbReference type="Proteomes" id="UP000887540"/>
    </source>
</evidence>
<evidence type="ECO:0000313" key="11">
    <source>
        <dbReference type="WBParaSite" id="ACRNAN_scaffold1754.g20863.t1"/>
    </source>
</evidence>
<dbReference type="InterPro" id="IPR050417">
    <property type="entry name" value="Sugar_Epim/Isomerase"/>
</dbReference>
<comment type="similarity">
    <text evidence="3 7">Belongs to the hyi family.</text>
</comment>
<dbReference type="InterPro" id="IPR013022">
    <property type="entry name" value="Xyl_isomerase-like_TIM-brl"/>
</dbReference>
<dbReference type="Proteomes" id="UP000887540">
    <property type="component" value="Unplaced"/>
</dbReference>
<keyword evidence="10" id="KW-1185">Reference proteome</keyword>
<dbReference type="WBParaSite" id="ACRNAN_scaffold1754.g20863.t1">
    <property type="protein sequence ID" value="ACRNAN_scaffold1754.g20863.t1"/>
    <property type="gene ID" value="ACRNAN_scaffold1754.g20863"/>
</dbReference>
<dbReference type="Pfam" id="PF01261">
    <property type="entry name" value="AP_endonuc_2"/>
    <property type="match status" value="1"/>
</dbReference>
<organism evidence="10 11">
    <name type="scientific">Acrobeloides nanus</name>
    <dbReference type="NCBI Taxonomy" id="290746"/>
    <lineage>
        <taxon>Eukaryota</taxon>
        <taxon>Metazoa</taxon>
        <taxon>Ecdysozoa</taxon>
        <taxon>Nematoda</taxon>
        <taxon>Chromadorea</taxon>
        <taxon>Rhabditida</taxon>
        <taxon>Tylenchina</taxon>
        <taxon>Cephalobomorpha</taxon>
        <taxon>Cephaloboidea</taxon>
        <taxon>Cephalobidae</taxon>
        <taxon>Acrobeloides</taxon>
    </lineage>
</organism>
<evidence type="ECO:0000259" key="9">
    <source>
        <dbReference type="Pfam" id="PF01261"/>
    </source>
</evidence>